<comment type="caution">
    <text evidence="2">The sequence shown here is derived from an EMBL/GenBank/DDBJ whole genome shotgun (WGS) entry which is preliminary data.</text>
</comment>
<feature type="signal peptide" evidence="1">
    <location>
        <begin position="1"/>
        <end position="20"/>
    </location>
</feature>
<keyword evidence="3" id="KW-1185">Reference proteome</keyword>
<organism evidence="2 3">
    <name type="scientific">Stylosanthes scabra</name>
    <dbReference type="NCBI Taxonomy" id="79078"/>
    <lineage>
        <taxon>Eukaryota</taxon>
        <taxon>Viridiplantae</taxon>
        <taxon>Streptophyta</taxon>
        <taxon>Embryophyta</taxon>
        <taxon>Tracheophyta</taxon>
        <taxon>Spermatophyta</taxon>
        <taxon>Magnoliopsida</taxon>
        <taxon>eudicotyledons</taxon>
        <taxon>Gunneridae</taxon>
        <taxon>Pentapetalae</taxon>
        <taxon>rosids</taxon>
        <taxon>fabids</taxon>
        <taxon>Fabales</taxon>
        <taxon>Fabaceae</taxon>
        <taxon>Papilionoideae</taxon>
        <taxon>50 kb inversion clade</taxon>
        <taxon>dalbergioids sensu lato</taxon>
        <taxon>Dalbergieae</taxon>
        <taxon>Pterocarpus clade</taxon>
        <taxon>Stylosanthes</taxon>
    </lineage>
</organism>
<gene>
    <name evidence="2" type="ORF">PIB30_003373</name>
</gene>
<sequence>MKRCLWLMLVVTTAMPMTLSDVPQQPLKLVEITLEIDDNAIVICNIAPANSAPPLPSRHFNVARRKDLEIWRIAKPTMQSPTLGGALSALMVGDVLRRRLINTFHASIAVVPF</sequence>
<protein>
    <recommendedName>
        <fullName evidence="4">Secreted protein</fullName>
    </recommendedName>
</protein>
<evidence type="ECO:0000313" key="3">
    <source>
        <dbReference type="Proteomes" id="UP001341840"/>
    </source>
</evidence>
<proteinExistence type="predicted"/>
<evidence type="ECO:0000256" key="1">
    <source>
        <dbReference type="SAM" id="SignalP"/>
    </source>
</evidence>
<accession>A0ABU6T3H0</accession>
<feature type="chain" id="PRO_5046158961" description="Secreted protein" evidence="1">
    <location>
        <begin position="21"/>
        <end position="113"/>
    </location>
</feature>
<name>A0ABU6T3H0_9FABA</name>
<keyword evidence="1" id="KW-0732">Signal</keyword>
<evidence type="ECO:0000313" key="2">
    <source>
        <dbReference type="EMBL" id="MED6143095.1"/>
    </source>
</evidence>
<dbReference type="EMBL" id="JASCZI010090627">
    <property type="protein sequence ID" value="MED6143095.1"/>
    <property type="molecule type" value="Genomic_DNA"/>
</dbReference>
<evidence type="ECO:0008006" key="4">
    <source>
        <dbReference type="Google" id="ProtNLM"/>
    </source>
</evidence>
<reference evidence="2 3" key="1">
    <citation type="journal article" date="2023" name="Plants (Basel)">
        <title>Bridging the Gap: Combining Genomics and Transcriptomics Approaches to Understand Stylosanthes scabra, an Orphan Legume from the Brazilian Caatinga.</title>
        <authorList>
            <person name="Ferreira-Neto J.R.C."/>
            <person name="da Silva M.D."/>
            <person name="Binneck E."/>
            <person name="de Melo N.F."/>
            <person name="da Silva R.H."/>
            <person name="de Melo A.L.T.M."/>
            <person name="Pandolfi V."/>
            <person name="Bustamante F.O."/>
            <person name="Brasileiro-Vidal A.C."/>
            <person name="Benko-Iseppon A.M."/>
        </authorList>
    </citation>
    <scope>NUCLEOTIDE SEQUENCE [LARGE SCALE GENOMIC DNA]</scope>
    <source>
        <tissue evidence="2">Leaves</tissue>
    </source>
</reference>
<dbReference type="Proteomes" id="UP001341840">
    <property type="component" value="Unassembled WGS sequence"/>
</dbReference>